<dbReference type="HOGENOM" id="CLU_148356_0_0_9"/>
<dbReference type="Proteomes" id="UP000002892">
    <property type="component" value="Chromosome"/>
</dbReference>
<organism evidence="1 2">
    <name type="scientific">Desulfosporosinus acidiphilus (strain DSM 22704 / JCM 16185 / SJ4)</name>
    <dbReference type="NCBI Taxonomy" id="646529"/>
    <lineage>
        <taxon>Bacteria</taxon>
        <taxon>Bacillati</taxon>
        <taxon>Bacillota</taxon>
        <taxon>Clostridia</taxon>
        <taxon>Eubacteriales</taxon>
        <taxon>Desulfitobacteriaceae</taxon>
        <taxon>Desulfosporosinus</taxon>
    </lineage>
</organism>
<keyword evidence="2" id="KW-1185">Reference proteome</keyword>
<dbReference type="RefSeq" id="WP_014825690.1">
    <property type="nucleotide sequence ID" value="NC_018068.1"/>
</dbReference>
<accession>I4D1K4</accession>
<dbReference type="AlphaFoldDB" id="I4D1K4"/>
<protein>
    <submittedName>
        <fullName evidence="1">Uncharacterized protein</fullName>
    </submittedName>
</protein>
<sequence length="114" mass="12917">MPYFTTGLINNSWNGVGKKTVSLNVEISNEDTSTVAVQIDGYFYKGQQKFKYVDEFFVISSGTVDQRNFNSIYDDFEFQVFVSSYDTHVSIRRVEANGKATPVLPMISSELHPI</sequence>
<dbReference type="KEGG" id="dai:Desaci_0616"/>
<dbReference type="EMBL" id="CP003639">
    <property type="protein sequence ID" value="AFM39678.1"/>
    <property type="molecule type" value="Genomic_DNA"/>
</dbReference>
<evidence type="ECO:0000313" key="1">
    <source>
        <dbReference type="EMBL" id="AFM39678.1"/>
    </source>
</evidence>
<reference evidence="1 2" key="1">
    <citation type="journal article" date="2012" name="J. Bacteriol.">
        <title>Complete genome sequences of Desulfosporosinus orientis DSM765T, Desulfosporosinus youngiae DSM17734T, Desulfosporosinus meridiei DSM13257T, and Desulfosporosinus acidiphilus DSM22704T.</title>
        <authorList>
            <person name="Pester M."/>
            <person name="Brambilla E."/>
            <person name="Alazard D."/>
            <person name="Rattei T."/>
            <person name="Weinmaier T."/>
            <person name="Han J."/>
            <person name="Lucas S."/>
            <person name="Lapidus A."/>
            <person name="Cheng J.F."/>
            <person name="Goodwin L."/>
            <person name="Pitluck S."/>
            <person name="Peters L."/>
            <person name="Ovchinnikova G."/>
            <person name="Teshima H."/>
            <person name="Detter J.C."/>
            <person name="Han C.S."/>
            <person name="Tapia R."/>
            <person name="Land M.L."/>
            <person name="Hauser L."/>
            <person name="Kyrpides N.C."/>
            <person name="Ivanova N.N."/>
            <person name="Pagani I."/>
            <person name="Huntmann M."/>
            <person name="Wei C.L."/>
            <person name="Davenport K.W."/>
            <person name="Daligault H."/>
            <person name="Chain P.S."/>
            <person name="Chen A."/>
            <person name="Mavromatis K."/>
            <person name="Markowitz V."/>
            <person name="Szeto E."/>
            <person name="Mikhailova N."/>
            <person name="Pati A."/>
            <person name="Wagner M."/>
            <person name="Woyke T."/>
            <person name="Ollivier B."/>
            <person name="Klenk H.P."/>
            <person name="Spring S."/>
            <person name="Loy A."/>
        </authorList>
    </citation>
    <scope>NUCLEOTIDE SEQUENCE [LARGE SCALE GENOMIC DNA]</scope>
    <source>
        <strain evidence="2">DSM 22704 / JCM 16185 / SJ4</strain>
    </source>
</reference>
<dbReference type="STRING" id="646529.Desaci_0616"/>
<gene>
    <name evidence="1" type="ordered locus">Desaci_0616</name>
</gene>
<name>I4D1K4_DESAJ</name>
<evidence type="ECO:0000313" key="2">
    <source>
        <dbReference type="Proteomes" id="UP000002892"/>
    </source>
</evidence>
<dbReference type="OrthoDB" id="1798382at2"/>
<proteinExistence type="predicted"/>